<dbReference type="AlphaFoldDB" id="A0A267EHV1"/>
<organism evidence="9 10">
    <name type="scientific">Macrostomum lignano</name>
    <dbReference type="NCBI Taxonomy" id="282301"/>
    <lineage>
        <taxon>Eukaryota</taxon>
        <taxon>Metazoa</taxon>
        <taxon>Spiralia</taxon>
        <taxon>Lophotrochozoa</taxon>
        <taxon>Platyhelminthes</taxon>
        <taxon>Rhabditophora</taxon>
        <taxon>Macrostomorpha</taxon>
        <taxon>Macrostomida</taxon>
        <taxon>Macrostomidae</taxon>
        <taxon>Macrostomum</taxon>
    </lineage>
</organism>
<evidence type="ECO:0000256" key="6">
    <source>
        <dbReference type="ARBA" id="ARBA00023315"/>
    </source>
</evidence>
<keyword evidence="2 7" id="KW-0808">Transferase</keyword>
<dbReference type="InterPro" id="IPR039859">
    <property type="entry name" value="PFA4/ZDH16/20/ERF2-like"/>
</dbReference>
<keyword evidence="4 7" id="KW-1133">Transmembrane helix</keyword>
<feature type="transmembrane region" description="Helical" evidence="7">
    <location>
        <begin position="43"/>
        <end position="65"/>
    </location>
</feature>
<dbReference type="EC" id="2.3.1.225" evidence="7"/>
<proteinExistence type="inferred from homology"/>
<evidence type="ECO:0000313" key="10">
    <source>
        <dbReference type="Proteomes" id="UP000215902"/>
    </source>
</evidence>
<evidence type="ECO:0000313" key="9">
    <source>
        <dbReference type="EMBL" id="PAA60429.1"/>
    </source>
</evidence>
<dbReference type="GO" id="GO:0019706">
    <property type="term" value="F:protein-cysteine S-palmitoyltransferase activity"/>
    <property type="evidence" value="ECO:0007669"/>
    <property type="project" value="UniProtKB-EC"/>
</dbReference>
<feature type="non-terminal residue" evidence="9">
    <location>
        <position position="1"/>
    </location>
</feature>
<comment type="catalytic activity">
    <reaction evidence="7">
        <text>L-cysteinyl-[protein] + hexadecanoyl-CoA = S-hexadecanoyl-L-cysteinyl-[protein] + CoA</text>
        <dbReference type="Rhea" id="RHEA:36683"/>
        <dbReference type="Rhea" id="RHEA-COMP:10131"/>
        <dbReference type="Rhea" id="RHEA-COMP:11032"/>
        <dbReference type="ChEBI" id="CHEBI:29950"/>
        <dbReference type="ChEBI" id="CHEBI:57287"/>
        <dbReference type="ChEBI" id="CHEBI:57379"/>
        <dbReference type="ChEBI" id="CHEBI:74151"/>
        <dbReference type="EC" id="2.3.1.225"/>
    </reaction>
</comment>
<accession>A0A267EHV1</accession>
<dbReference type="EMBL" id="NIVC01002153">
    <property type="protein sequence ID" value="PAA60429.1"/>
    <property type="molecule type" value="Genomic_DNA"/>
</dbReference>
<dbReference type="OrthoDB" id="331948at2759"/>
<dbReference type="Pfam" id="PF01529">
    <property type="entry name" value="DHHC"/>
    <property type="match status" value="1"/>
</dbReference>
<dbReference type="InterPro" id="IPR001594">
    <property type="entry name" value="Palmitoyltrfase_DHHC"/>
</dbReference>
<comment type="similarity">
    <text evidence="7">Belongs to the DHHC palmitoyltransferase family.</text>
</comment>
<evidence type="ECO:0000256" key="7">
    <source>
        <dbReference type="RuleBase" id="RU079119"/>
    </source>
</evidence>
<comment type="domain">
    <text evidence="7">The DHHC domain is required for palmitoyltransferase activity.</text>
</comment>
<evidence type="ECO:0000256" key="2">
    <source>
        <dbReference type="ARBA" id="ARBA00022679"/>
    </source>
</evidence>
<evidence type="ECO:0000256" key="1">
    <source>
        <dbReference type="ARBA" id="ARBA00004141"/>
    </source>
</evidence>
<evidence type="ECO:0000256" key="5">
    <source>
        <dbReference type="ARBA" id="ARBA00023136"/>
    </source>
</evidence>
<name>A0A267EHV1_9PLAT</name>
<dbReference type="Proteomes" id="UP000215902">
    <property type="component" value="Unassembled WGS sequence"/>
</dbReference>
<comment type="subcellular location">
    <subcellularLocation>
        <location evidence="1">Membrane</location>
        <topology evidence="1">Multi-pass membrane protein</topology>
    </subcellularLocation>
</comment>
<feature type="transmembrane region" description="Helical" evidence="7">
    <location>
        <begin position="14"/>
        <end position="31"/>
    </location>
</feature>
<keyword evidence="10" id="KW-1185">Reference proteome</keyword>
<dbReference type="STRING" id="282301.A0A267EHV1"/>
<evidence type="ECO:0000259" key="8">
    <source>
        <dbReference type="Pfam" id="PF01529"/>
    </source>
</evidence>
<comment type="caution">
    <text evidence="9">The sequence shown here is derived from an EMBL/GenBank/DDBJ whole genome shotgun (WGS) entry which is preliminary data.</text>
</comment>
<sequence length="302" mass="34611">TSLIKRMKLFWKDLLSYLAVWFVWLYGAIEVPRLVLLPRLSDLSALALIWYIFVLVTTLACFLMAGRSNPGYVTSDEDVKQYVGRFLIKDRPGMEFCPKCNRERPVRSHHCSRCNCCVLEMDHHCPFVLNCIGEHNRWRFILLLFYGILLCASAQYHLWRDLLGYYAPTCGISHAKAAPHTLSGGRIEPAIDSSSSSCPDYRLSRLISAIIISLITMVAMGMLFTVQSIGIRESRTTLELLEIVRQKQLPSAADSRGRRLTLFESMSRVFGYDSPWVWPVPCRRRKDRLIDEEVVKLSSINV</sequence>
<keyword evidence="3 7" id="KW-0812">Transmembrane</keyword>
<gene>
    <name evidence="9" type="ORF">BOX15_Mlig012649g1</name>
</gene>
<feature type="domain" description="Palmitoyltransferase DHHC" evidence="8">
    <location>
        <begin position="94"/>
        <end position="241"/>
    </location>
</feature>
<keyword evidence="6 7" id="KW-0012">Acyltransferase</keyword>
<dbReference type="PANTHER" id="PTHR12246">
    <property type="entry name" value="PALMITOYLTRANSFERASE ZDHHC16"/>
    <property type="match status" value="1"/>
</dbReference>
<feature type="transmembrane region" description="Helical" evidence="7">
    <location>
        <begin position="206"/>
        <end position="226"/>
    </location>
</feature>
<dbReference type="GO" id="GO:0016020">
    <property type="term" value="C:membrane"/>
    <property type="evidence" value="ECO:0007669"/>
    <property type="project" value="UniProtKB-SubCell"/>
</dbReference>
<dbReference type="PROSITE" id="PS50216">
    <property type="entry name" value="DHHC"/>
    <property type="match status" value="1"/>
</dbReference>
<reference evidence="9 10" key="1">
    <citation type="submission" date="2017-06" db="EMBL/GenBank/DDBJ databases">
        <title>A platform for efficient transgenesis in Macrostomum lignano, a flatworm model organism for stem cell research.</title>
        <authorList>
            <person name="Berezikov E."/>
        </authorList>
    </citation>
    <scope>NUCLEOTIDE SEQUENCE [LARGE SCALE GENOMIC DNA]</scope>
    <source>
        <strain evidence="9">DV1</strain>
        <tissue evidence="9">Whole organism</tissue>
    </source>
</reference>
<evidence type="ECO:0000256" key="3">
    <source>
        <dbReference type="ARBA" id="ARBA00022692"/>
    </source>
</evidence>
<feature type="transmembrane region" description="Helical" evidence="7">
    <location>
        <begin position="140"/>
        <end position="159"/>
    </location>
</feature>
<evidence type="ECO:0000256" key="4">
    <source>
        <dbReference type="ARBA" id="ARBA00022989"/>
    </source>
</evidence>
<keyword evidence="5 7" id="KW-0472">Membrane</keyword>
<protein>
    <recommendedName>
        <fullName evidence="7">Palmitoyltransferase</fullName>
        <ecNumber evidence="7">2.3.1.225</ecNumber>
    </recommendedName>
</protein>